<keyword evidence="1" id="KW-0805">Transcription regulation</keyword>
<evidence type="ECO:0000313" key="6">
    <source>
        <dbReference type="EMBL" id="KLV18559.1"/>
    </source>
</evidence>
<keyword evidence="2" id="KW-0238">DNA-binding</keyword>
<dbReference type="SUPFAM" id="SSF53697">
    <property type="entry name" value="SIS domain"/>
    <property type="match status" value="1"/>
</dbReference>
<dbReference type="PANTHER" id="PTHR30514:SF21">
    <property type="entry name" value="RPIR-FAMILY TRANSCRIPTIONAL REGULATOR"/>
    <property type="match status" value="1"/>
</dbReference>
<accession>A0A0J1HY03</accession>
<dbReference type="RefSeq" id="WP_047944686.1">
    <property type="nucleotide sequence ID" value="NZ_LDPH01000043.1"/>
</dbReference>
<dbReference type="PROSITE" id="PS51464">
    <property type="entry name" value="SIS"/>
    <property type="match status" value="1"/>
</dbReference>
<dbReference type="CDD" id="cd05013">
    <property type="entry name" value="SIS_RpiR"/>
    <property type="match status" value="1"/>
</dbReference>
<dbReference type="GO" id="GO:0003700">
    <property type="term" value="F:DNA-binding transcription factor activity"/>
    <property type="evidence" value="ECO:0007669"/>
    <property type="project" value="InterPro"/>
</dbReference>
<dbReference type="InterPro" id="IPR000281">
    <property type="entry name" value="HTH_RpiR"/>
</dbReference>
<dbReference type="GO" id="GO:1901135">
    <property type="term" value="P:carbohydrate derivative metabolic process"/>
    <property type="evidence" value="ECO:0007669"/>
    <property type="project" value="InterPro"/>
</dbReference>
<organism evidence="6 7">
    <name type="scientific">Niallia circulans</name>
    <name type="common">Bacillus circulans</name>
    <dbReference type="NCBI Taxonomy" id="1397"/>
    <lineage>
        <taxon>Bacteria</taxon>
        <taxon>Bacillati</taxon>
        <taxon>Bacillota</taxon>
        <taxon>Bacilli</taxon>
        <taxon>Bacillales</taxon>
        <taxon>Bacillaceae</taxon>
        <taxon>Niallia</taxon>
    </lineage>
</organism>
<dbReference type="InterPro" id="IPR047640">
    <property type="entry name" value="RpiR-like"/>
</dbReference>
<comment type="caution">
    <text evidence="6">The sequence shown here is derived from an EMBL/GenBank/DDBJ whole genome shotgun (WGS) entry which is preliminary data.</text>
</comment>
<dbReference type="Proteomes" id="UP000036045">
    <property type="component" value="Unassembled WGS sequence"/>
</dbReference>
<dbReference type="Gene3D" id="3.40.50.10490">
    <property type="entry name" value="Glucose-6-phosphate isomerase like protein, domain 1"/>
    <property type="match status" value="1"/>
</dbReference>
<sequence>MKNSDMLFLDYTNDKNLTEAENDIIQFLIEKKLAGETLSIRAAANDLFVSTSTIIRLCKKLGFSGYSEFIYNLNLKVTKMLDQEVEYVDSIHQPLIEAVSSFKRNYKQTIDSLDETTIEQFLSQINENKMIYFYGAGFSTLFSSYFAKKLELFGYYVSNTTTSDSRAIFLNNIQKYKLLIAFSRSGETAKVLEKVKIAKDKGVKTILFTGNNKSSTAKISDIVFTVLDPTIESQQEFEVTSYESNMFMLIDLLLIIAIKRGIIKEY</sequence>
<dbReference type="PROSITE" id="PS51071">
    <property type="entry name" value="HTH_RPIR"/>
    <property type="match status" value="1"/>
</dbReference>
<feature type="domain" description="HTH rpiR-type" evidence="4">
    <location>
        <begin position="4"/>
        <end position="80"/>
    </location>
</feature>
<dbReference type="SUPFAM" id="SSF46689">
    <property type="entry name" value="Homeodomain-like"/>
    <property type="match status" value="1"/>
</dbReference>
<dbReference type="Gene3D" id="1.10.10.10">
    <property type="entry name" value="Winged helix-like DNA-binding domain superfamily/Winged helix DNA-binding domain"/>
    <property type="match status" value="1"/>
</dbReference>
<dbReference type="InterPro" id="IPR036388">
    <property type="entry name" value="WH-like_DNA-bd_sf"/>
</dbReference>
<dbReference type="EMBL" id="LDPH01000043">
    <property type="protein sequence ID" value="KLV18559.1"/>
    <property type="molecule type" value="Genomic_DNA"/>
</dbReference>
<dbReference type="Pfam" id="PF01380">
    <property type="entry name" value="SIS"/>
    <property type="match status" value="1"/>
</dbReference>
<dbReference type="Pfam" id="PF01418">
    <property type="entry name" value="HTH_6"/>
    <property type="match status" value="1"/>
</dbReference>
<evidence type="ECO:0000313" key="7">
    <source>
        <dbReference type="Proteomes" id="UP000036045"/>
    </source>
</evidence>
<dbReference type="PATRIC" id="fig|1397.4.peg.4343"/>
<keyword evidence="7" id="KW-1185">Reference proteome</keyword>
<dbReference type="InterPro" id="IPR046348">
    <property type="entry name" value="SIS_dom_sf"/>
</dbReference>
<dbReference type="InterPro" id="IPR001347">
    <property type="entry name" value="SIS_dom"/>
</dbReference>
<dbReference type="InterPro" id="IPR009057">
    <property type="entry name" value="Homeodomain-like_sf"/>
</dbReference>
<evidence type="ECO:0000259" key="4">
    <source>
        <dbReference type="PROSITE" id="PS51071"/>
    </source>
</evidence>
<evidence type="ECO:0000256" key="2">
    <source>
        <dbReference type="ARBA" id="ARBA00023125"/>
    </source>
</evidence>
<reference evidence="6 7" key="1">
    <citation type="submission" date="2015-05" db="EMBL/GenBank/DDBJ databases">
        <title>Whole genome sequence and identification of bacterial endophytes from Costus igneus.</title>
        <authorList>
            <person name="Lee Y.P."/>
            <person name="Gan H.M."/>
            <person name="Eng W."/>
            <person name="Wheatley M.S."/>
            <person name="Caraballo A."/>
            <person name="Polter S."/>
            <person name="Savka M.A."/>
            <person name="Hudson A.O."/>
        </authorList>
    </citation>
    <scope>NUCLEOTIDE SEQUENCE [LARGE SCALE GENOMIC DNA]</scope>
    <source>
        <strain evidence="6 7">RIT379</strain>
    </source>
</reference>
<proteinExistence type="predicted"/>
<dbReference type="InterPro" id="IPR035472">
    <property type="entry name" value="RpiR-like_SIS"/>
</dbReference>
<dbReference type="AlphaFoldDB" id="A0A0J1HY03"/>
<evidence type="ECO:0000259" key="5">
    <source>
        <dbReference type="PROSITE" id="PS51464"/>
    </source>
</evidence>
<name>A0A0J1HY03_NIACI</name>
<dbReference type="GO" id="GO:0097367">
    <property type="term" value="F:carbohydrate derivative binding"/>
    <property type="evidence" value="ECO:0007669"/>
    <property type="project" value="InterPro"/>
</dbReference>
<gene>
    <name evidence="6" type="ORF">ABW02_24150</name>
</gene>
<keyword evidence="3" id="KW-0804">Transcription</keyword>
<dbReference type="OrthoDB" id="6590756at2"/>
<feature type="domain" description="SIS" evidence="5">
    <location>
        <begin position="118"/>
        <end position="263"/>
    </location>
</feature>
<evidence type="ECO:0000256" key="1">
    <source>
        <dbReference type="ARBA" id="ARBA00023015"/>
    </source>
</evidence>
<dbReference type="PANTHER" id="PTHR30514">
    <property type="entry name" value="GLUCOKINASE"/>
    <property type="match status" value="1"/>
</dbReference>
<protein>
    <submittedName>
        <fullName evidence="6">RpiR family transcriptional regulator</fullName>
    </submittedName>
</protein>
<evidence type="ECO:0000256" key="3">
    <source>
        <dbReference type="ARBA" id="ARBA00023163"/>
    </source>
</evidence>
<dbReference type="GO" id="GO:0003677">
    <property type="term" value="F:DNA binding"/>
    <property type="evidence" value="ECO:0007669"/>
    <property type="project" value="UniProtKB-KW"/>
</dbReference>